<dbReference type="InterPro" id="IPR029058">
    <property type="entry name" value="AB_hydrolase_fold"/>
</dbReference>
<dbReference type="PANTHER" id="PTHR38050:SF2">
    <property type="entry name" value="FERULOYL ESTERASE C-RELATED"/>
    <property type="match status" value="1"/>
</dbReference>
<keyword evidence="7" id="KW-0624">Polysaccharide degradation</keyword>
<dbReference type="Proteomes" id="UP001596106">
    <property type="component" value="Unassembled WGS sequence"/>
</dbReference>
<evidence type="ECO:0000256" key="2">
    <source>
        <dbReference type="ARBA" id="ARBA00022525"/>
    </source>
</evidence>
<keyword evidence="5 8" id="KW-0378">Hydrolase</keyword>
<keyword evidence="4" id="KW-0732">Signal</keyword>
<sequence>MIHIIKWGLFVALCGMGACQEPNEPSGEHTYRFTETLSVNGRNRSFVLNLPPDYYEKSASYPLVIGLHGFGGSASQFEEDYQFTQKANQASFLVVYPEGVASGGPLGLRSWNAGGCCGYAQETQVDDVQFIRSLIDRLIANYRIDPKRVFVTGMSNGGMMAYRLACELSDKVAAIAAVSSTMIVAKPCQPGRAVPILHIHSLPDSKVPYRGGTGLGGYYFPPVDSVLNVWASLNGCQQAPTTVDRTGYTLQEWSGCVPKTAVQAYLTSDGGHAWPGGLLARQQADVPSKAIKATDIIWDFFSRYQLP</sequence>
<keyword evidence="2" id="KW-0964">Secreted</keyword>
<keyword evidence="9" id="KW-1185">Reference proteome</keyword>
<evidence type="ECO:0000256" key="6">
    <source>
        <dbReference type="ARBA" id="ARBA00023277"/>
    </source>
</evidence>
<comment type="caution">
    <text evidence="8">The sequence shown here is derived from an EMBL/GenBank/DDBJ whole genome shotgun (WGS) entry which is preliminary data.</text>
</comment>
<keyword evidence="3" id="KW-0858">Xylan degradation</keyword>
<evidence type="ECO:0000313" key="9">
    <source>
        <dbReference type="Proteomes" id="UP001596106"/>
    </source>
</evidence>
<evidence type="ECO:0000256" key="5">
    <source>
        <dbReference type="ARBA" id="ARBA00022801"/>
    </source>
</evidence>
<dbReference type="Gene3D" id="3.40.50.1820">
    <property type="entry name" value="alpha/beta hydrolase"/>
    <property type="match status" value="1"/>
</dbReference>
<organism evidence="8 9">
    <name type="scientific">Larkinella bovis</name>
    <dbReference type="NCBI Taxonomy" id="683041"/>
    <lineage>
        <taxon>Bacteria</taxon>
        <taxon>Pseudomonadati</taxon>
        <taxon>Bacteroidota</taxon>
        <taxon>Cytophagia</taxon>
        <taxon>Cytophagales</taxon>
        <taxon>Spirosomataceae</taxon>
        <taxon>Larkinella</taxon>
    </lineage>
</organism>
<comment type="subcellular location">
    <subcellularLocation>
        <location evidence="1">Secreted</location>
    </subcellularLocation>
</comment>
<protein>
    <submittedName>
        <fullName evidence="8">Alpha/beta hydrolase family esterase</fullName>
    </submittedName>
</protein>
<evidence type="ECO:0000313" key="8">
    <source>
        <dbReference type="EMBL" id="MFC5408632.1"/>
    </source>
</evidence>
<name>A0ABW0I7Y2_9BACT</name>
<dbReference type="InterPro" id="IPR010126">
    <property type="entry name" value="Esterase_phb"/>
</dbReference>
<dbReference type="InterPro" id="IPR043595">
    <property type="entry name" value="FaeB/C/D"/>
</dbReference>
<reference evidence="9" key="1">
    <citation type="journal article" date="2019" name="Int. J. Syst. Evol. Microbiol.">
        <title>The Global Catalogue of Microorganisms (GCM) 10K type strain sequencing project: providing services to taxonomists for standard genome sequencing and annotation.</title>
        <authorList>
            <consortium name="The Broad Institute Genomics Platform"/>
            <consortium name="The Broad Institute Genome Sequencing Center for Infectious Disease"/>
            <person name="Wu L."/>
            <person name="Ma J."/>
        </authorList>
    </citation>
    <scope>NUCLEOTIDE SEQUENCE [LARGE SCALE GENOMIC DNA]</scope>
    <source>
        <strain evidence="9">CCUG 55250</strain>
    </source>
</reference>
<evidence type="ECO:0000256" key="4">
    <source>
        <dbReference type="ARBA" id="ARBA00022729"/>
    </source>
</evidence>
<gene>
    <name evidence="8" type="ORF">ACFPMF_04895</name>
</gene>
<accession>A0ABW0I7Y2</accession>
<dbReference type="GO" id="GO:0016787">
    <property type="term" value="F:hydrolase activity"/>
    <property type="evidence" value="ECO:0007669"/>
    <property type="project" value="UniProtKB-KW"/>
</dbReference>
<dbReference type="SUPFAM" id="SSF53474">
    <property type="entry name" value="alpha/beta-Hydrolases"/>
    <property type="match status" value="1"/>
</dbReference>
<keyword evidence="6" id="KW-0119">Carbohydrate metabolism</keyword>
<evidence type="ECO:0000256" key="7">
    <source>
        <dbReference type="ARBA" id="ARBA00023326"/>
    </source>
</evidence>
<dbReference type="RefSeq" id="WP_379841700.1">
    <property type="nucleotide sequence ID" value="NZ_JBHSMA010000001.1"/>
</dbReference>
<dbReference type="PANTHER" id="PTHR38050">
    <property type="match status" value="1"/>
</dbReference>
<evidence type="ECO:0000256" key="3">
    <source>
        <dbReference type="ARBA" id="ARBA00022651"/>
    </source>
</evidence>
<proteinExistence type="predicted"/>
<dbReference type="Pfam" id="PF10503">
    <property type="entry name" value="Esterase_PHB"/>
    <property type="match status" value="1"/>
</dbReference>
<dbReference type="PROSITE" id="PS51257">
    <property type="entry name" value="PROKAR_LIPOPROTEIN"/>
    <property type="match status" value="1"/>
</dbReference>
<dbReference type="EMBL" id="JBHSMA010000001">
    <property type="protein sequence ID" value="MFC5408632.1"/>
    <property type="molecule type" value="Genomic_DNA"/>
</dbReference>
<evidence type="ECO:0000256" key="1">
    <source>
        <dbReference type="ARBA" id="ARBA00004613"/>
    </source>
</evidence>